<evidence type="ECO:0000256" key="3">
    <source>
        <dbReference type="ARBA" id="ARBA00022448"/>
    </source>
</evidence>
<dbReference type="Pfam" id="PF03169">
    <property type="entry name" value="OPT"/>
    <property type="match status" value="1"/>
</dbReference>
<accession>A0A4V2K457</accession>
<comment type="similarity">
    <text evidence="2">Belongs to the oligopeptide OPT transporter family.</text>
</comment>
<dbReference type="GO" id="GO:0000329">
    <property type="term" value="C:fungal-type vacuole membrane"/>
    <property type="evidence" value="ECO:0007669"/>
    <property type="project" value="TreeGrafter"/>
</dbReference>
<dbReference type="GO" id="GO:0035673">
    <property type="term" value="F:oligopeptide transmembrane transporter activity"/>
    <property type="evidence" value="ECO:0007669"/>
    <property type="project" value="InterPro"/>
</dbReference>
<dbReference type="NCBIfam" id="TIGR00728">
    <property type="entry name" value="OPT_sfam"/>
    <property type="match status" value="1"/>
</dbReference>
<evidence type="ECO:0000313" key="8">
    <source>
        <dbReference type="Proteomes" id="UP000292082"/>
    </source>
</evidence>
<dbReference type="PANTHER" id="PTHR31645:SF3">
    <property type="entry name" value="OLIGOPEPTIDE TRANSPORTER"/>
    <property type="match status" value="1"/>
</dbReference>
<evidence type="ECO:0000256" key="2">
    <source>
        <dbReference type="ARBA" id="ARBA00008807"/>
    </source>
</evidence>
<protein>
    <submittedName>
        <fullName evidence="7">OPT oligopeptide transporter</fullName>
    </submittedName>
</protein>
<evidence type="ECO:0000256" key="5">
    <source>
        <dbReference type="ARBA" id="ARBA00022989"/>
    </source>
</evidence>
<proteinExistence type="inferred from homology"/>
<keyword evidence="5" id="KW-1133">Transmembrane helix</keyword>
<reference evidence="7 8" key="1">
    <citation type="submission" date="2019-01" db="EMBL/GenBank/DDBJ databases">
        <title>Draft genome sequences of three monokaryotic isolates of the white-rot basidiomycete fungus Dichomitus squalens.</title>
        <authorList>
            <consortium name="DOE Joint Genome Institute"/>
            <person name="Lopez S.C."/>
            <person name="Andreopoulos B."/>
            <person name="Pangilinan J."/>
            <person name="Lipzen A."/>
            <person name="Riley R."/>
            <person name="Ahrendt S."/>
            <person name="Ng V."/>
            <person name="Barry K."/>
            <person name="Daum C."/>
            <person name="Grigoriev I.V."/>
            <person name="Hilden K.S."/>
            <person name="Makela M.R."/>
            <person name="de Vries R.P."/>
        </authorList>
    </citation>
    <scope>NUCLEOTIDE SEQUENCE [LARGE SCALE GENOMIC DNA]</scope>
    <source>
        <strain evidence="7 8">CBS 464.89</strain>
    </source>
</reference>
<evidence type="ECO:0000256" key="1">
    <source>
        <dbReference type="ARBA" id="ARBA00004141"/>
    </source>
</evidence>
<keyword evidence="6" id="KW-0472">Membrane</keyword>
<dbReference type="PANTHER" id="PTHR31645">
    <property type="entry name" value="OLIGOPEPTIDE TRANSPORTER YGL114W-RELATED"/>
    <property type="match status" value="1"/>
</dbReference>
<dbReference type="EMBL" id="ML145223">
    <property type="protein sequence ID" value="TBU53149.1"/>
    <property type="molecule type" value="Genomic_DNA"/>
</dbReference>
<keyword evidence="8" id="KW-1185">Reference proteome</keyword>
<dbReference type="AlphaFoldDB" id="A0A4V2K457"/>
<gene>
    <name evidence="7" type="ORF">BD310DRAFT_830670</name>
</gene>
<dbReference type="InterPro" id="IPR045035">
    <property type="entry name" value="YSL-like"/>
</dbReference>
<dbReference type="InterPro" id="IPR004813">
    <property type="entry name" value="OPT"/>
</dbReference>
<keyword evidence="3" id="KW-0813">Transport</keyword>
<name>A0A4V2K457_9APHY</name>
<keyword evidence="4" id="KW-0812">Transmembrane</keyword>
<sequence>MDPDAPEEQQFTFRAVFVGCALGAVISASNVYLGLKTGWTFGASLFGSIFGFAILKSMSKALPDRLGGGYFGPKENICCQSAATAAGSLGLLFTSGFPAAYQLGLLGENPVADYGRLITFTLGCAYVGIFFTMPLRRLYILKLKLPFPNSVAAAYTIRSLHVGRHAAANARKKTLALVTSFLLAIVWRVTSEYAPGIMWDWHWGWWFYSAGWKWIIAAENWGWIWEWTPAFIGVGLLVPLTSSISFVGGSALAWAIIGPALVATNVAFGIPATKTGEFPEYLNYANMVLDDPVNAPSPKYWMIWPGCAVLLCSSLAEIVANGGAVLRSLSVGFGPTAEAVKGFILRKPREGGYTDGAKVDEFPDPAPLDEQTPWWMWTGGLTIGSIITIIIMRYQFGQNAGVTILAILISFIFSLIGAECAGRISVIPVTTFGNFAQLVFGGVSKGMGVAPAANQLNNGLTGMITLAVSEQAADMLGDLKTTHLLGASPRVQLYAQCCGALVSIFLSAGMYVVFVKAYPCINELSTTTCAFPAPDVGAWRAVSVAVSSPSLPIPRSSGITALCLGALTIISTFVKFQFVRPERRVWFPNWNAVGIAFILGPLCTYPMAMLFGSLVALIWRKHWPVGAMMYCYAVAAGMIAGEGLGGIANAVLQIAGVSGAAKGTSVGCPANVYCG</sequence>
<dbReference type="Proteomes" id="UP000292082">
    <property type="component" value="Unassembled WGS sequence"/>
</dbReference>
<evidence type="ECO:0000256" key="6">
    <source>
        <dbReference type="ARBA" id="ARBA00023136"/>
    </source>
</evidence>
<organism evidence="7 8">
    <name type="scientific">Dichomitus squalens</name>
    <dbReference type="NCBI Taxonomy" id="114155"/>
    <lineage>
        <taxon>Eukaryota</taxon>
        <taxon>Fungi</taxon>
        <taxon>Dikarya</taxon>
        <taxon>Basidiomycota</taxon>
        <taxon>Agaricomycotina</taxon>
        <taxon>Agaricomycetes</taxon>
        <taxon>Polyporales</taxon>
        <taxon>Polyporaceae</taxon>
        <taxon>Dichomitus</taxon>
    </lineage>
</organism>
<evidence type="ECO:0000313" key="7">
    <source>
        <dbReference type="EMBL" id="TBU53149.1"/>
    </source>
</evidence>
<evidence type="ECO:0000256" key="4">
    <source>
        <dbReference type="ARBA" id="ARBA00022692"/>
    </source>
</evidence>
<comment type="subcellular location">
    <subcellularLocation>
        <location evidence="1">Membrane</location>
        <topology evidence="1">Multi-pass membrane protein</topology>
    </subcellularLocation>
</comment>